<gene>
    <name evidence="3" type="ORF">ABB37_06282</name>
</gene>
<feature type="domain" description="J" evidence="2">
    <location>
        <begin position="531"/>
        <end position="593"/>
    </location>
</feature>
<evidence type="ECO:0000313" key="3">
    <source>
        <dbReference type="EMBL" id="KPA78682.1"/>
    </source>
</evidence>
<dbReference type="InterPro" id="IPR036869">
    <property type="entry name" value="J_dom_sf"/>
</dbReference>
<dbReference type="InterPro" id="IPR011990">
    <property type="entry name" value="TPR-like_helical_dom_sf"/>
</dbReference>
<dbReference type="VEuPathDB" id="TriTrypDB:LpyrH10_13_2270"/>
<dbReference type="PANTHER" id="PTHR44200">
    <property type="entry name" value="DNAJ HOMOLOG SUBFAMILY C MEMBER 7"/>
    <property type="match status" value="1"/>
</dbReference>
<dbReference type="InterPro" id="IPR052758">
    <property type="entry name" value="SRC_co-chaperone"/>
</dbReference>
<dbReference type="OMA" id="EEWNAAC"/>
<dbReference type="CDD" id="cd06257">
    <property type="entry name" value="DnaJ"/>
    <property type="match status" value="1"/>
</dbReference>
<sequence>MQFRKLPFATQMLLDPHVTLSPAVLNEWDAASNACTDGAVDEDVPLPPSAARVNTHTNARRGPKRLMDTHDFFALAEALDVLTDGLKASTTKALPAPSLLSTAATSEDATSTTNPTSLRFRVDEFDTRRDASQSAVQQAEIREAAAAFRSAHYKAALDQLLHASSMCMSHELTPSVLHNIAVCYFKLEQWELCESATLRVLSTDTARVYPSQQRLARVYICQGNVEKAQRLVATHKEAPEWRDEVAATKAYGTYSSCYAAHQYARARESLETLLALFPCGTLEATKARLLSLDNAGAASHYAHERARLYPYSTEMHLAAWELIFHVATSAADLDSLLAEMQHAAVGTTELRFRLLQTHVARCRDAVNRLTSLAQTKRWADVVACASEVLQEPFVSDGVKGMIYHDRARARVQLGYGWYEALDDAHRALSYTEKPDLRARILLLVARCEEALGRWQDAVDHAEESLGLLRDPSTAAYARTLKQRRAQEQKQTPASAAQGPSGSPSSSSPPPPPPPPGGRTRQPSHTAPSLDVYYQTLSLPSGTDATEVRKSYRAMAMKWHPDRWCGAAPAEIQLAETRFKAVQDAYEKLMQSFS</sequence>
<dbReference type="Gene3D" id="1.10.287.110">
    <property type="entry name" value="DnaJ domain"/>
    <property type="match status" value="1"/>
</dbReference>
<dbReference type="InterPro" id="IPR019734">
    <property type="entry name" value="TPR_rpt"/>
</dbReference>
<dbReference type="PANTHER" id="PTHR44200:SF3">
    <property type="entry name" value="PROTEIN DNAJ, PUTATIVE-RELATED"/>
    <property type="match status" value="1"/>
</dbReference>
<dbReference type="Pfam" id="PF00226">
    <property type="entry name" value="DnaJ"/>
    <property type="match status" value="1"/>
</dbReference>
<reference evidence="3 4" key="1">
    <citation type="submission" date="2015-07" db="EMBL/GenBank/DDBJ databases">
        <title>High-quality genome of monoxenous trypanosomatid Leptomonas pyrrhocoris.</title>
        <authorList>
            <person name="Flegontov P."/>
            <person name="Butenko A."/>
            <person name="Firsov S."/>
            <person name="Vlcek C."/>
            <person name="Logacheva M.D."/>
            <person name="Field M."/>
            <person name="Filatov D."/>
            <person name="Flegontova O."/>
            <person name="Gerasimov E."/>
            <person name="Jackson A.P."/>
            <person name="Kelly S."/>
            <person name="Opperdoes F."/>
            <person name="O'Reilly A."/>
            <person name="Votypka J."/>
            <person name="Yurchenko V."/>
            <person name="Lukes J."/>
        </authorList>
    </citation>
    <scope>NUCLEOTIDE SEQUENCE [LARGE SCALE GENOMIC DNA]</scope>
    <source>
        <strain evidence="3">H10</strain>
    </source>
</reference>
<dbReference type="SUPFAM" id="SSF48452">
    <property type="entry name" value="TPR-like"/>
    <property type="match status" value="2"/>
</dbReference>
<organism evidence="3 4">
    <name type="scientific">Leptomonas pyrrhocoris</name>
    <name type="common">Firebug parasite</name>
    <dbReference type="NCBI Taxonomy" id="157538"/>
    <lineage>
        <taxon>Eukaryota</taxon>
        <taxon>Discoba</taxon>
        <taxon>Euglenozoa</taxon>
        <taxon>Kinetoplastea</taxon>
        <taxon>Metakinetoplastina</taxon>
        <taxon>Trypanosomatida</taxon>
        <taxon>Trypanosomatidae</taxon>
        <taxon>Leishmaniinae</taxon>
        <taxon>Leptomonas</taxon>
    </lineage>
</organism>
<dbReference type="EMBL" id="LGTL01000013">
    <property type="protein sequence ID" value="KPA78682.1"/>
    <property type="molecule type" value="Genomic_DNA"/>
</dbReference>
<keyword evidence="4" id="KW-1185">Reference proteome</keyword>
<feature type="region of interest" description="Disordered" evidence="1">
    <location>
        <begin position="480"/>
        <end position="525"/>
    </location>
</feature>
<dbReference type="InterPro" id="IPR001623">
    <property type="entry name" value="DnaJ_domain"/>
</dbReference>
<dbReference type="AlphaFoldDB" id="A0A0N0VEL0"/>
<name>A0A0N0VEL0_LEPPY</name>
<protein>
    <submittedName>
        <fullName evidence="3">Putative chaperone protein DNAj</fullName>
    </submittedName>
</protein>
<dbReference type="SMART" id="SM00271">
    <property type="entry name" value="DnaJ"/>
    <property type="match status" value="1"/>
</dbReference>
<dbReference type="RefSeq" id="XP_015657121.1">
    <property type="nucleotide sequence ID" value="XM_015804547.1"/>
</dbReference>
<proteinExistence type="predicted"/>
<evidence type="ECO:0000313" key="4">
    <source>
        <dbReference type="Proteomes" id="UP000037923"/>
    </source>
</evidence>
<evidence type="ECO:0000256" key="1">
    <source>
        <dbReference type="SAM" id="MobiDB-lite"/>
    </source>
</evidence>
<dbReference type="Gene3D" id="1.25.40.10">
    <property type="entry name" value="Tetratricopeptide repeat domain"/>
    <property type="match status" value="2"/>
</dbReference>
<feature type="region of interest" description="Disordered" evidence="1">
    <location>
        <begin position="42"/>
        <end position="62"/>
    </location>
</feature>
<comment type="caution">
    <text evidence="3">The sequence shown here is derived from an EMBL/GenBank/DDBJ whole genome shotgun (WGS) entry which is preliminary data.</text>
</comment>
<accession>A0A0N0VEL0</accession>
<dbReference type="OrthoDB" id="10250354at2759"/>
<dbReference type="SMART" id="SM00028">
    <property type="entry name" value="TPR"/>
    <property type="match status" value="2"/>
</dbReference>
<dbReference type="PROSITE" id="PS50076">
    <property type="entry name" value="DNAJ_2"/>
    <property type="match status" value="1"/>
</dbReference>
<dbReference type="SUPFAM" id="SSF46565">
    <property type="entry name" value="Chaperone J-domain"/>
    <property type="match status" value="1"/>
</dbReference>
<feature type="compositionally biased region" description="Pro residues" evidence="1">
    <location>
        <begin position="506"/>
        <end position="516"/>
    </location>
</feature>
<dbReference type="GeneID" id="26906571"/>
<evidence type="ECO:0000259" key="2">
    <source>
        <dbReference type="PROSITE" id="PS50076"/>
    </source>
</evidence>
<dbReference type="PRINTS" id="PR00625">
    <property type="entry name" value="JDOMAIN"/>
</dbReference>
<dbReference type="Proteomes" id="UP000037923">
    <property type="component" value="Unassembled WGS sequence"/>
</dbReference>